<keyword evidence="2" id="KW-1185">Reference proteome</keyword>
<evidence type="ECO:0000313" key="2">
    <source>
        <dbReference type="Proteomes" id="UP000036951"/>
    </source>
</evidence>
<dbReference type="Proteomes" id="UP000036951">
    <property type="component" value="Unassembled WGS sequence"/>
</dbReference>
<comment type="caution">
    <text evidence="1">The sequence shown here is derived from an EMBL/GenBank/DDBJ whole genome shotgun (WGS) entry which is preliminary data.</text>
</comment>
<evidence type="ECO:0000313" key="1">
    <source>
        <dbReference type="EMBL" id="KOO67891.1"/>
    </source>
</evidence>
<organism evidence="1 2">
    <name type="scientific">Xylanibacter rarus</name>
    <dbReference type="NCBI Taxonomy" id="1676614"/>
    <lineage>
        <taxon>Bacteria</taxon>
        <taxon>Pseudomonadati</taxon>
        <taxon>Bacteroidota</taxon>
        <taxon>Bacteroidia</taxon>
        <taxon>Bacteroidales</taxon>
        <taxon>Prevotellaceae</taxon>
        <taxon>Xylanibacter</taxon>
    </lineage>
</organism>
<proteinExistence type="predicted"/>
<dbReference type="AlphaFoldDB" id="A0A8E1QWC8"/>
<reference evidence="1 2" key="1">
    <citation type="submission" date="2015-06" db="EMBL/GenBank/DDBJ databases">
        <title>Prevotella sp. 109, sp. nov., a novel member of the family Prevotellaceae isolated from human faeces.</title>
        <authorList>
            <person name="Shkoporov A.N."/>
            <person name="Chaplin A.V."/>
            <person name="Kafarskaia L.I."/>
            <person name="Efimov B.A."/>
        </authorList>
    </citation>
    <scope>NUCLEOTIDE SEQUENCE [LARGE SCALE GENOMIC DNA]</scope>
    <source>
        <strain evidence="1 2">109</strain>
    </source>
</reference>
<accession>A0A8E1QWC8</accession>
<protein>
    <submittedName>
        <fullName evidence="1">Uncharacterized protein</fullName>
    </submittedName>
</protein>
<sequence length="264" mass="31209">MLHKHCQTKKTYKVIYTDTKAVEEEWINMKNEWTGKGWNINDYLSDNNGFMLTLIGSDAGNNKPAHVNIGWYDGHYYIQASYWRDPNFAKALKAKYGGRRSYGTWWKHFENKFYNIPENKLYDNFCNDEGLRKYIYDWIEDLMDIVKREHNTIQLLDKVGLHANWSIFTWEWDTLACEYDSEEFGRPYIDVKHDTKTEKIIIELSNRAEQTQLTEQLVQKMEGCGNLTHDEDGTYTLETIYEKGCDVSSKVKGWMKNIEKGTNK</sequence>
<dbReference type="EMBL" id="LFQU01000022">
    <property type="protein sequence ID" value="KOO67891.1"/>
    <property type="molecule type" value="Genomic_DNA"/>
</dbReference>
<dbReference type="RefSeq" id="WP_053398787.1">
    <property type="nucleotide sequence ID" value="NZ_LFQU01000022.1"/>
</dbReference>
<gene>
    <name evidence="1" type="ORF">ACU52_10820</name>
</gene>
<name>A0A8E1QWC8_9BACT</name>